<evidence type="ECO:0000313" key="1">
    <source>
        <dbReference type="EMBL" id="MBP0463606.1"/>
    </source>
</evidence>
<keyword evidence="2" id="KW-1185">Reference proteome</keyword>
<gene>
    <name evidence="1" type="ORF">J5Y09_06770</name>
</gene>
<dbReference type="RefSeq" id="WP_209350991.1">
    <property type="nucleotide sequence ID" value="NZ_JAGIYZ010000004.1"/>
</dbReference>
<accession>A0ABS4AQH3</accession>
<dbReference type="Proteomes" id="UP000680815">
    <property type="component" value="Unassembled WGS sequence"/>
</dbReference>
<dbReference type="EMBL" id="JAGIYZ010000004">
    <property type="protein sequence ID" value="MBP0463606.1"/>
    <property type="molecule type" value="Genomic_DNA"/>
</dbReference>
<proteinExistence type="predicted"/>
<comment type="caution">
    <text evidence="1">The sequence shown here is derived from an EMBL/GenBank/DDBJ whole genome shotgun (WGS) entry which is preliminary data.</text>
</comment>
<sequence>MRALIGRCLLWFIAGARRPQPDEATVRLAIQFARDQIVKDNREFRRW</sequence>
<protein>
    <submittedName>
        <fullName evidence="1">Uncharacterized protein</fullName>
    </submittedName>
</protein>
<reference evidence="1 2" key="1">
    <citation type="submission" date="2021-03" db="EMBL/GenBank/DDBJ databases">
        <authorList>
            <person name="So Y."/>
        </authorList>
    </citation>
    <scope>NUCLEOTIDE SEQUENCE [LARGE SCALE GENOMIC DNA]</scope>
    <source>
        <strain evidence="1 2">PWR1</strain>
    </source>
</reference>
<organism evidence="1 2">
    <name type="scientific">Roseomonas nitratireducens</name>
    <dbReference type="NCBI Taxonomy" id="2820810"/>
    <lineage>
        <taxon>Bacteria</taxon>
        <taxon>Pseudomonadati</taxon>
        <taxon>Pseudomonadota</taxon>
        <taxon>Alphaproteobacteria</taxon>
        <taxon>Acetobacterales</taxon>
        <taxon>Roseomonadaceae</taxon>
        <taxon>Roseomonas</taxon>
    </lineage>
</organism>
<evidence type="ECO:0000313" key="2">
    <source>
        <dbReference type="Proteomes" id="UP000680815"/>
    </source>
</evidence>
<name>A0ABS4AQH3_9PROT</name>